<evidence type="ECO:0000256" key="4">
    <source>
        <dbReference type="ARBA" id="ARBA00005555"/>
    </source>
</evidence>
<dbReference type="FunCoup" id="A0A168SQJ8">
    <property type="interactions" value="13"/>
</dbReference>
<dbReference type="GO" id="GO:0016567">
    <property type="term" value="P:protein ubiquitination"/>
    <property type="evidence" value="ECO:0007669"/>
    <property type="project" value="UniProtKB-UniRule"/>
</dbReference>
<evidence type="ECO:0000256" key="16">
    <source>
        <dbReference type="SAM" id="MobiDB-lite"/>
    </source>
</evidence>
<dbReference type="OrthoDB" id="10266039at2759"/>
<dbReference type="CDD" id="cd16499">
    <property type="entry name" value="RING-HC_Bre1-like"/>
    <property type="match status" value="1"/>
</dbReference>
<accession>A0A168SQJ8</accession>
<keyword evidence="10 14" id="KW-0156">Chromatin regulator</keyword>
<evidence type="ECO:0000256" key="3">
    <source>
        <dbReference type="ARBA" id="ARBA00004906"/>
    </source>
</evidence>
<dbReference type="SUPFAM" id="SSF57850">
    <property type="entry name" value="RING/U-box"/>
    <property type="match status" value="1"/>
</dbReference>
<dbReference type="PANTHER" id="PTHR23163:SF0">
    <property type="entry name" value="E3 UBIQUITIN-PROTEIN LIGASE BRE1"/>
    <property type="match status" value="1"/>
</dbReference>
<dbReference type="InterPro" id="IPR001841">
    <property type="entry name" value="Znf_RING"/>
</dbReference>
<sequence length="820" mass="95206">MASLPTDSPHKRPLLSPPEEATSSRPPPKKRIVSSNSRSASPGPADQSDDQEETADAFKEPLDVYRRDAISRQWKEYVLKTDLQRLLTDYSLERSKDPNKDYSIETMLTDEWINECTENMKDTLKQSKKTMVVCDPEIDSVLKSWSSQRLRFTENFDLDSAVNKDLMHDYKAALSTWLEGQQSIGEANHQYRISKLKFLLLCEEIRLLKLRLGLSDELLHGTRRDLLNMENRMALKDSSAKQELEQQHPSPSLDQTSMSLSANEQGQIRTIMEHQQDPIVRAQKTLDQQLREIEVIKEQRISLKQKIMQLELDLIQIPEARIYNSTLCRQLYQSRQYQKEKSQHITGIVDELIQEVEEMRRHRRRLMEDMDSEQMTHIRSLEEQLGKLEYELTRIRGQRDELQCKIEMGKADSQDGRLASVKEWQIVAETRKQRASTLETEITRWLQKWAARTASRDFYHYVMNLDHHVLSLDAIVKEQRDLEEKVSSLKQSILASPGCTDTDRQALNEEVDCLGQLKVLENELDTFKSTYGFDPTLTISQDQVIQALQDKISKELAFIDQSRKRVDDLQSTENQLLEEIGNIAKVYSEFDEQNTEKIKALALAEDDFIRLQCERVKYSQTFTALNKSKDAHAMVAGALTKQIEKQMAYIKQLSEREKNLSSQLGCLERQLNAGKSASDIYQQKVSELKLSVDEAKEKLVFSKDKVVEMERSIMDKIRSIEEGAHSRLRIEENSELLWRKIEATNKVENPAEMKLRKEKEEYRSLLNCSSCGTRLKSHVLMRCMHTFCKDCLDIRIETRQRRCPTCSEPFGSNDVKQFYL</sequence>
<keyword evidence="5 14" id="KW-0808">Transferase</keyword>
<dbReference type="Proteomes" id="UP000078561">
    <property type="component" value="Unassembled WGS sequence"/>
</dbReference>
<feature type="coiled-coil region" evidence="15">
    <location>
        <begin position="349"/>
        <end position="398"/>
    </location>
</feature>
<evidence type="ECO:0000259" key="17">
    <source>
        <dbReference type="PROSITE" id="PS50089"/>
    </source>
</evidence>
<evidence type="ECO:0000256" key="11">
    <source>
        <dbReference type="ARBA" id="ARBA00023054"/>
    </source>
</evidence>
<feature type="domain" description="RING-type" evidence="17">
    <location>
        <begin position="768"/>
        <end position="807"/>
    </location>
</feature>
<proteinExistence type="inferred from homology"/>
<evidence type="ECO:0000256" key="10">
    <source>
        <dbReference type="ARBA" id="ARBA00022853"/>
    </source>
</evidence>
<name>A0A168SQJ8_ABSGL</name>
<dbReference type="InterPro" id="IPR018957">
    <property type="entry name" value="Znf_C3HC4_RING-type"/>
</dbReference>
<evidence type="ECO:0000256" key="2">
    <source>
        <dbReference type="ARBA" id="ARBA00004123"/>
    </source>
</evidence>
<dbReference type="InParanoid" id="A0A168SQJ8"/>
<dbReference type="InterPro" id="IPR013083">
    <property type="entry name" value="Znf_RING/FYVE/PHD"/>
</dbReference>
<keyword evidence="6 14" id="KW-0479">Metal-binding</keyword>
<keyword evidence="19" id="KW-1185">Reference proteome</keyword>
<dbReference type="UniPathway" id="UPA00143"/>
<dbReference type="AlphaFoldDB" id="A0A168SQJ8"/>
<dbReference type="PANTHER" id="PTHR23163">
    <property type="entry name" value="RING FINGER PROTEIN-RELATED"/>
    <property type="match status" value="1"/>
</dbReference>
<evidence type="ECO:0000256" key="12">
    <source>
        <dbReference type="ARBA" id="ARBA00023242"/>
    </source>
</evidence>
<evidence type="ECO:0000256" key="15">
    <source>
        <dbReference type="SAM" id="Coils"/>
    </source>
</evidence>
<dbReference type="InterPro" id="IPR013956">
    <property type="entry name" value="E3_ubiquit_lig_Bre1"/>
</dbReference>
<keyword evidence="9 14" id="KW-0862">Zinc</keyword>
<feature type="coiled-coil region" evidence="15">
    <location>
        <begin position="650"/>
        <end position="712"/>
    </location>
</feature>
<comment type="similarity">
    <text evidence="4 14">Belongs to the BRE1 family.</text>
</comment>
<dbReference type="Pfam" id="PF00097">
    <property type="entry name" value="zf-C3HC4"/>
    <property type="match status" value="1"/>
</dbReference>
<comment type="pathway">
    <text evidence="3 14">Protein modification; protein ubiquitination.</text>
</comment>
<evidence type="ECO:0000256" key="1">
    <source>
        <dbReference type="ARBA" id="ARBA00000900"/>
    </source>
</evidence>
<dbReference type="OMA" id="MSKLEDN"/>
<evidence type="ECO:0000256" key="13">
    <source>
        <dbReference type="PROSITE-ProRule" id="PRU00175"/>
    </source>
</evidence>
<gene>
    <name evidence="18" type="primary">ABSGL_14445.1 scaffold 14663</name>
</gene>
<evidence type="ECO:0000313" key="18">
    <source>
        <dbReference type="EMBL" id="SAM08779.1"/>
    </source>
</evidence>
<dbReference type="GO" id="GO:0005634">
    <property type="term" value="C:nucleus"/>
    <property type="evidence" value="ECO:0007669"/>
    <property type="project" value="UniProtKB-SubCell"/>
</dbReference>
<comment type="catalytic activity">
    <reaction evidence="1 14">
        <text>S-ubiquitinyl-[E2 ubiquitin-conjugating enzyme]-L-cysteine + [acceptor protein]-L-lysine = [E2 ubiquitin-conjugating enzyme]-L-cysteine + N(6)-ubiquitinyl-[acceptor protein]-L-lysine.</text>
        <dbReference type="EC" id="2.3.2.27"/>
    </reaction>
</comment>
<reference evidence="18" key="1">
    <citation type="submission" date="2016-04" db="EMBL/GenBank/DDBJ databases">
        <authorList>
            <person name="Evans L.H."/>
            <person name="Alamgir A."/>
            <person name="Owens N."/>
            <person name="Weber N.D."/>
            <person name="Virtaneva K."/>
            <person name="Barbian K."/>
            <person name="Babar A."/>
            <person name="Rosenke K."/>
        </authorList>
    </citation>
    <scope>NUCLEOTIDE SEQUENCE [LARGE SCALE GENOMIC DNA]</scope>
    <source>
        <strain evidence="18">CBS 101.48</strain>
    </source>
</reference>
<feature type="region of interest" description="Disordered" evidence="16">
    <location>
        <begin position="1"/>
        <end position="55"/>
    </location>
</feature>
<feature type="compositionally biased region" description="Polar residues" evidence="16">
    <location>
        <begin position="247"/>
        <end position="261"/>
    </location>
</feature>
<dbReference type="EMBL" id="LT554937">
    <property type="protein sequence ID" value="SAM08779.1"/>
    <property type="molecule type" value="Genomic_DNA"/>
</dbReference>
<dbReference type="GO" id="GO:0006325">
    <property type="term" value="P:chromatin organization"/>
    <property type="evidence" value="ECO:0007669"/>
    <property type="project" value="UniProtKB-KW"/>
</dbReference>
<dbReference type="GO" id="GO:0033503">
    <property type="term" value="C:HULC complex"/>
    <property type="evidence" value="ECO:0007669"/>
    <property type="project" value="TreeGrafter"/>
</dbReference>
<evidence type="ECO:0000256" key="5">
    <source>
        <dbReference type="ARBA" id="ARBA00022679"/>
    </source>
</evidence>
<evidence type="ECO:0000256" key="6">
    <source>
        <dbReference type="ARBA" id="ARBA00022723"/>
    </source>
</evidence>
<feature type="region of interest" description="Disordered" evidence="16">
    <location>
        <begin position="237"/>
        <end position="261"/>
    </location>
</feature>
<evidence type="ECO:0000256" key="9">
    <source>
        <dbReference type="ARBA" id="ARBA00022833"/>
    </source>
</evidence>
<keyword evidence="7 13" id="KW-0863">Zinc-finger</keyword>
<dbReference type="InterPro" id="IPR017907">
    <property type="entry name" value="Znf_RING_CS"/>
</dbReference>
<keyword evidence="8 14" id="KW-0833">Ubl conjugation pathway</keyword>
<evidence type="ECO:0000256" key="8">
    <source>
        <dbReference type="ARBA" id="ARBA00022786"/>
    </source>
</evidence>
<feature type="coiled-coil region" evidence="15">
    <location>
        <begin position="279"/>
        <end position="313"/>
    </location>
</feature>
<dbReference type="STRING" id="4829.A0A168SQJ8"/>
<evidence type="ECO:0000256" key="14">
    <source>
        <dbReference type="RuleBase" id="RU365038"/>
    </source>
</evidence>
<dbReference type="Gene3D" id="3.30.40.10">
    <property type="entry name" value="Zinc/RING finger domain, C3HC4 (zinc finger)"/>
    <property type="match status" value="1"/>
</dbReference>
<dbReference type="PROSITE" id="PS50089">
    <property type="entry name" value="ZF_RING_2"/>
    <property type="match status" value="1"/>
</dbReference>
<comment type="subcellular location">
    <subcellularLocation>
        <location evidence="2 14">Nucleus</location>
    </subcellularLocation>
</comment>
<dbReference type="EC" id="2.3.2.27" evidence="14"/>
<dbReference type="GO" id="GO:0008270">
    <property type="term" value="F:zinc ion binding"/>
    <property type="evidence" value="ECO:0007669"/>
    <property type="project" value="UniProtKB-KW"/>
</dbReference>
<dbReference type="Pfam" id="PF08647">
    <property type="entry name" value="BRE1"/>
    <property type="match status" value="1"/>
</dbReference>
<organism evidence="18">
    <name type="scientific">Absidia glauca</name>
    <name type="common">Pin mould</name>
    <dbReference type="NCBI Taxonomy" id="4829"/>
    <lineage>
        <taxon>Eukaryota</taxon>
        <taxon>Fungi</taxon>
        <taxon>Fungi incertae sedis</taxon>
        <taxon>Mucoromycota</taxon>
        <taxon>Mucoromycotina</taxon>
        <taxon>Mucoromycetes</taxon>
        <taxon>Mucorales</taxon>
        <taxon>Cunninghamellaceae</taxon>
        <taxon>Absidia</taxon>
    </lineage>
</organism>
<keyword evidence="11 14" id="KW-0175">Coiled coil</keyword>
<evidence type="ECO:0000256" key="7">
    <source>
        <dbReference type="ARBA" id="ARBA00022771"/>
    </source>
</evidence>
<protein>
    <recommendedName>
        <fullName evidence="14">E3 ubiquitin protein ligase</fullName>
        <ecNumber evidence="14">2.3.2.27</ecNumber>
    </recommendedName>
</protein>
<keyword evidence="12 14" id="KW-0539">Nucleus</keyword>
<dbReference type="PROSITE" id="PS00518">
    <property type="entry name" value="ZF_RING_1"/>
    <property type="match status" value="1"/>
</dbReference>
<dbReference type="GO" id="GO:0061630">
    <property type="term" value="F:ubiquitin protein ligase activity"/>
    <property type="evidence" value="ECO:0007669"/>
    <property type="project" value="UniProtKB-EC"/>
</dbReference>
<evidence type="ECO:0000313" key="19">
    <source>
        <dbReference type="Proteomes" id="UP000078561"/>
    </source>
</evidence>
<feature type="compositionally biased region" description="Basic and acidic residues" evidence="16">
    <location>
        <begin position="237"/>
        <end position="246"/>
    </location>
</feature>